<dbReference type="Proteomes" id="UP001428341">
    <property type="component" value="Unassembled WGS sequence"/>
</dbReference>
<evidence type="ECO:0000256" key="2">
    <source>
        <dbReference type="ARBA" id="ARBA00038471"/>
    </source>
</evidence>
<evidence type="ECO:0000256" key="3">
    <source>
        <dbReference type="SAM" id="SignalP"/>
    </source>
</evidence>
<name>A0AAP0M4E7_9ROSI</name>
<dbReference type="InterPro" id="IPR006501">
    <property type="entry name" value="Pectinesterase_inhib_dom"/>
</dbReference>
<proteinExistence type="inferred from homology"/>
<dbReference type="PANTHER" id="PTHR31080:SF96">
    <property type="entry name" value="21 KDA PROTEIN-LIKE"/>
    <property type="match status" value="1"/>
</dbReference>
<accession>A0AAP0M4E7</accession>
<dbReference type="FunFam" id="1.20.140.40:FF:000005">
    <property type="entry name" value="Pectin methylesterase inhibitor 1"/>
    <property type="match status" value="1"/>
</dbReference>
<feature type="signal peptide" evidence="3">
    <location>
        <begin position="1"/>
        <end position="26"/>
    </location>
</feature>
<dbReference type="Gene3D" id="1.20.140.40">
    <property type="entry name" value="Invertase/pectin methylesterase inhibitor family protein"/>
    <property type="match status" value="1"/>
</dbReference>
<gene>
    <name evidence="5" type="ORF">WN944_013658</name>
</gene>
<keyword evidence="1 3" id="KW-0732">Signal</keyword>
<dbReference type="EMBL" id="JBCGBO010000005">
    <property type="protein sequence ID" value="KAK9198474.1"/>
    <property type="molecule type" value="Genomic_DNA"/>
</dbReference>
<dbReference type="CDD" id="cd15798">
    <property type="entry name" value="PMEI-like_3"/>
    <property type="match status" value="1"/>
</dbReference>
<dbReference type="AlphaFoldDB" id="A0AAP0M4E7"/>
<evidence type="ECO:0000259" key="4">
    <source>
        <dbReference type="SMART" id="SM00856"/>
    </source>
</evidence>
<evidence type="ECO:0000256" key="1">
    <source>
        <dbReference type="ARBA" id="ARBA00022729"/>
    </source>
</evidence>
<reference evidence="5 6" key="1">
    <citation type="submission" date="2024-05" db="EMBL/GenBank/DDBJ databases">
        <title>Haplotype-resolved chromosome-level genome assembly of Huyou (Citrus changshanensis).</title>
        <authorList>
            <person name="Miao C."/>
            <person name="Chen W."/>
            <person name="Wu Y."/>
            <person name="Wang L."/>
            <person name="Zhao S."/>
            <person name="Grierson D."/>
            <person name="Xu C."/>
            <person name="Chen K."/>
        </authorList>
    </citation>
    <scope>NUCLEOTIDE SEQUENCE [LARGE SCALE GENOMIC DNA]</scope>
    <source>
        <strain evidence="5">01-14</strain>
        <tissue evidence="5">Leaf</tissue>
    </source>
</reference>
<dbReference type="NCBIfam" id="TIGR01614">
    <property type="entry name" value="PME_inhib"/>
    <property type="match status" value="1"/>
</dbReference>
<comment type="caution">
    <text evidence="5">The sequence shown here is derived from an EMBL/GenBank/DDBJ whole genome shotgun (WGS) entry which is preliminary data.</text>
</comment>
<dbReference type="SMART" id="SM00856">
    <property type="entry name" value="PMEI"/>
    <property type="match status" value="1"/>
</dbReference>
<dbReference type="InterPro" id="IPR051955">
    <property type="entry name" value="PME_Inhibitor"/>
</dbReference>
<dbReference type="SUPFAM" id="SSF101148">
    <property type="entry name" value="Plant invertase/pectin methylesterase inhibitor"/>
    <property type="match status" value="1"/>
</dbReference>
<comment type="similarity">
    <text evidence="2">Belongs to the PMEI family.</text>
</comment>
<sequence length="249" mass="27040">MPLPTITNSYIFNGLATLIILVQVAAYVNSYCSAESQQQCVIGVGQLSDWVDELKMDSAGRKSFELRMSDVQTSARPVQSETNTQFIKTSCRVTTYPDLCITTLSGYATKIHASPKLLASTALSVALKTALATSTTMTKLSKSQGLNPREAAALYDCVDQLRDAVDELQNSISEMGRNERSNFALQMNNVQTWVSAALTNEDTCMDGFSRKSMNGNVKATVRRQISNVAHLTSNGLALVNSYASITSPK</sequence>
<feature type="domain" description="Pectinesterase inhibitor" evidence="4">
    <location>
        <begin position="82"/>
        <end position="238"/>
    </location>
</feature>
<protein>
    <recommendedName>
        <fullName evidence="4">Pectinesterase inhibitor domain-containing protein</fullName>
    </recommendedName>
</protein>
<evidence type="ECO:0000313" key="5">
    <source>
        <dbReference type="EMBL" id="KAK9198474.1"/>
    </source>
</evidence>
<organism evidence="5 6">
    <name type="scientific">Citrus x changshan-huyou</name>
    <dbReference type="NCBI Taxonomy" id="2935761"/>
    <lineage>
        <taxon>Eukaryota</taxon>
        <taxon>Viridiplantae</taxon>
        <taxon>Streptophyta</taxon>
        <taxon>Embryophyta</taxon>
        <taxon>Tracheophyta</taxon>
        <taxon>Spermatophyta</taxon>
        <taxon>Magnoliopsida</taxon>
        <taxon>eudicotyledons</taxon>
        <taxon>Gunneridae</taxon>
        <taxon>Pentapetalae</taxon>
        <taxon>rosids</taxon>
        <taxon>malvids</taxon>
        <taxon>Sapindales</taxon>
        <taxon>Rutaceae</taxon>
        <taxon>Aurantioideae</taxon>
        <taxon>Citrus</taxon>
    </lineage>
</organism>
<dbReference type="GO" id="GO:0046910">
    <property type="term" value="F:pectinesterase inhibitor activity"/>
    <property type="evidence" value="ECO:0007669"/>
    <property type="project" value="UniProtKB-ARBA"/>
</dbReference>
<dbReference type="InterPro" id="IPR035513">
    <property type="entry name" value="Invertase/methylesterase_inhib"/>
</dbReference>
<feature type="chain" id="PRO_5042903136" description="Pectinesterase inhibitor domain-containing protein" evidence="3">
    <location>
        <begin position="27"/>
        <end position="249"/>
    </location>
</feature>
<keyword evidence="6" id="KW-1185">Reference proteome</keyword>
<dbReference type="Pfam" id="PF04043">
    <property type="entry name" value="PMEI"/>
    <property type="match status" value="1"/>
</dbReference>
<evidence type="ECO:0000313" key="6">
    <source>
        <dbReference type="Proteomes" id="UP001428341"/>
    </source>
</evidence>
<dbReference type="PANTHER" id="PTHR31080">
    <property type="entry name" value="PECTINESTERASE INHIBITOR-LIKE"/>
    <property type="match status" value="1"/>
</dbReference>